<dbReference type="EMBL" id="ACPB03009433">
    <property type="status" value="NOT_ANNOTATED_CDS"/>
    <property type="molecule type" value="Genomic_DNA"/>
</dbReference>
<sequence>MSTGGGSTTAGGGGGQHGHRRQESMYAMTGLYSEPTSDGEPAQPGPSVPPPPDTLIKCHSRNPSSGIVDNERAKTEAKERAHATFAEVAAILPQDIRDCGILACRPFLIQGCANIKVFVLLLSFLVTLQQALSSGYINSVITTIEKRFEIPSSLSGLIASSYEIGNGAKQKLEYIEKKSKSMMALRKIRSFEDEFEFDDFLKEAQDIYIAAHLAMIKEIGFMTITIERRFPSDGQVWEFLGEDISLDPLLALTPKSRLKHW</sequence>
<dbReference type="eggNOG" id="KOG4599">
    <property type="taxonomic scope" value="Eukaryota"/>
</dbReference>
<feature type="region of interest" description="Disordered" evidence="1">
    <location>
        <begin position="1"/>
        <end position="54"/>
    </location>
</feature>
<dbReference type="PANTHER" id="PTHR11388:SF142">
    <property type="entry name" value="SOLUTE CARRIER ORGANIC ANION TRANSPORTER FAMILY MEMBER 5A1"/>
    <property type="match status" value="1"/>
</dbReference>
<evidence type="ECO:0000313" key="3">
    <source>
        <dbReference type="Proteomes" id="UP000015103"/>
    </source>
</evidence>
<dbReference type="EnsemblMetazoa" id="RPRC009279-RA">
    <property type="protein sequence ID" value="RPRC009279-PA"/>
    <property type="gene ID" value="RPRC009279"/>
</dbReference>
<dbReference type="eggNOG" id="KOG3626">
    <property type="taxonomic scope" value="Eukaryota"/>
</dbReference>
<dbReference type="InterPro" id="IPR004156">
    <property type="entry name" value="OATP"/>
</dbReference>
<evidence type="ECO:0000313" key="2">
    <source>
        <dbReference type="EnsemblMetazoa" id="RPRC009279-PA"/>
    </source>
</evidence>
<proteinExistence type="predicted"/>
<reference evidence="2" key="1">
    <citation type="submission" date="2015-05" db="UniProtKB">
        <authorList>
            <consortium name="EnsemblMetazoa"/>
        </authorList>
    </citation>
    <scope>IDENTIFICATION</scope>
</reference>
<name>T1HZ09_RHOPR</name>
<dbReference type="VEuPathDB" id="VectorBase:RPRC009279"/>
<dbReference type="Pfam" id="PF03137">
    <property type="entry name" value="OATP"/>
    <property type="match status" value="1"/>
</dbReference>
<dbReference type="HOGENOM" id="CLU_1066764_0_0_1"/>
<accession>T1HZ09</accession>
<keyword evidence="3" id="KW-1185">Reference proteome</keyword>
<dbReference type="PANTHER" id="PTHR11388">
    <property type="entry name" value="ORGANIC ANION TRANSPORTER"/>
    <property type="match status" value="1"/>
</dbReference>
<evidence type="ECO:0000256" key="1">
    <source>
        <dbReference type="SAM" id="MobiDB-lite"/>
    </source>
</evidence>
<feature type="compositionally biased region" description="Pro residues" evidence="1">
    <location>
        <begin position="43"/>
        <end position="53"/>
    </location>
</feature>
<feature type="compositionally biased region" description="Gly residues" evidence="1">
    <location>
        <begin position="1"/>
        <end position="16"/>
    </location>
</feature>
<dbReference type="GO" id="GO:0043252">
    <property type="term" value="P:sodium-independent organic anion transport"/>
    <property type="evidence" value="ECO:0007669"/>
    <property type="project" value="TreeGrafter"/>
</dbReference>
<protein>
    <submittedName>
        <fullName evidence="2">Uncharacterized protein</fullName>
    </submittedName>
</protein>
<dbReference type="Gene3D" id="3.10.450.240">
    <property type="match status" value="1"/>
</dbReference>
<dbReference type="Proteomes" id="UP000015103">
    <property type="component" value="Unassembled WGS sequence"/>
</dbReference>
<dbReference type="GO" id="GO:0016323">
    <property type="term" value="C:basolateral plasma membrane"/>
    <property type="evidence" value="ECO:0007669"/>
    <property type="project" value="TreeGrafter"/>
</dbReference>
<dbReference type="EMBL" id="ACPB03009432">
    <property type="status" value="NOT_ANNOTATED_CDS"/>
    <property type="molecule type" value="Genomic_DNA"/>
</dbReference>
<dbReference type="GO" id="GO:0015347">
    <property type="term" value="F:sodium-independent organic anion transmembrane transporter activity"/>
    <property type="evidence" value="ECO:0007669"/>
    <property type="project" value="TreeGrafter"/>
</dbReference>
<organism evidence="2 3">
    <name type="scientific">Rhodnius prolixus</name>
    <name type="common">Triatomid bug</name>
    <dbReference type="NCBI Taxonomy" id="13249"/>
    <lineage>
        <taxon>Eukaryota</taxon>
        <taxon>Metazoa</taxon>
        <taxon>Ecdysozoa</taxon>
        <taxon>Arthropoda</taxon>
        <taxon>Hexapoda</taxon>
        <taxon>Insecta</taxon>
        <taxon>Pterygota</taxon>
        <taxon>Neoptera</taxon>
        <taxon>Paraneoptera</taxon>
        <taxon>Hemiptera</taxon>
        <taxon>Heteroptera</taxon>
        <taxon>Panheteroptera</taxon>
        <taxon>Cimicomorpha</taxon>
        <taxon>Reduviidae</taxon>
        <taxon>Triatominae</taxon>
        <taxon>Rhodnius</taxon>
    </lineage>
</organism>
<dbReference type="AlphaFoldDB" id="T1HZ09"/>
<dbReference type="InParanoid" id="T1HZ09"/>